<accession>A0AAV5RYU8</accession>
<feature type="region of interest" description="Disordered" evidence="1">
    <location>
        <begin position="64"/>
        <end position="90"/>
    </location>
</feature>
<gene>
    <name evidence="2" type="ORF">DAKH74_022550</name>
</gene>
<organism evidence="2 3">
    <name type="scientific">Maudiozyma humilis</name>
    <name type="common">Sour dough yeast</name>
    <name type="synonym">Kazachstania humilis</name>
    <dbReference type="NCBI Taxonomy" id="51915"/>
    <lineage>
        <taxon>Eukaryota</taxon>
        <taxon>Fungi</taxon>
        <taxon>Dikarya</taxon>
        <taxon>Ascomycota</taxon>
        <taxon>Saccharomycotina</taxon>
        <taxon>Saccharomycetes</taxon>
        <taxon>Saccharomycetales</taxon>
        <taxon>Saccharomycetaceae</taxon>
        <taxon>Maudiozyma</taxon>
    </lineage>
</organism>
<comment type="caution">
    <text evidence="2">The sequence shown here is derived from an EMBL/GenBank/DDBJ whole genome shotgun (WGS) entry which is preliminary data.</text>
</comment>
<reference evidence="2 3" key="1">
    <citation type="journal article" date="2023" name="Elife">
        <title>Identification of key yeast species and microbe-microbe interactions impacting larval growth of Drosophila in the wild.</title>
        <authorList>
            <person name="Mure A."/>
            <person name="Sugiura Y."/>
            <person name="Maeda R."/>
            <person name="Honda K."/>
            <person name="Sakurai N."/>
            <person name="Takahashi Y."/>
            <person name="Watada M."/>
            <person name="Katoh T."/>
            <person name="Gotoh A."/>
            <person name="Gotoh Y."/>
            <person name="Taniguchi I."/>
            <person name="Nakamura K."/>
            <person name="Hayashi T."/>
            <person name="Katayama T."/>
            <person name="Uemura T."/>
            <person name="Hattori Y."/>
        </authorList>
    </citation>
    <scope>NUCLEOTIDE SEQUENCE [LARGE SCALE GENOMIC DNA]</scope>
    <source>
        <strain evidence="2 3">KH-74</strain>
    </source>
</reference>
<proteinExistence type="predicted"/>
<dbReference type="Proteomes" id="UP001377567">
    <property type="component" value="Unassembled WGS sequence"/>
</dbReference>
<evidence type="ECO:0000313" key="2">
    <source>
        <dbReference type="EMBL" id="GMM55639.1"/>
    </source>
</evidence>
<name>A0AAV5RYU8_MAUHU</name>
<feature type="region of interest" description="Disordered" evidence="1">
    <location>
        <begin position="1"/>
        <end position="22"/>
    </location>
</feature>
<protein>
    <submittedName>
        <fullName evidence="2">Uncharacterized protein</fullName>
    </submittedName>
</protein>
<dbReference type="EMBL" id="BTGD01000005">
    <property type="protein sequence ID" value="GMM55639.1"/>
    <property type="molecule type" value="Genomic_DNA"/>
</dbReference>
<sequence length="117" mass="13394">MSNTHTNTASHTHTPLREVPKHLRRLNPSQFHEQISARALEAADPLANPYEAYNKFYDERAVHKDKRRNDSACSTASAASAESTASTAQNWSETIRDYWMHDTRIEDIEFDDSSDEE</sequence>
<evidence type="ECO:0000256" key="1">
    <source>
        <dbReference type="SAM" id="MobiDB-lite"/>
    </source>
</evidence>
<keyword evidence="3" id="KW-1185">Reference proteome</keyword>
<feature type="compositionally biased region" description="Low complexity" evidence="1">
    <location>
        <begin position="71"/>
        <end position="88"/>
    </location>
</feature>
<feature type="compositionally biased region" description="Low complexity" evidence="1">
    <location>
        <begin position="1"/>
        <end position="13"/>
    </location>
</feature>
<dbReference type="AlphaFoldDB" id="A0AAV5RYU8"/>
<evidence type="ECO:0000313" key="3">
    <source>
        <dbReference type="Proteomes" id="UP001377567"/>
    </source>
</evidence>